<dbReference type="InterPro" id="IPR013096">
    <property type="entry name" value="Cupin_2"/>
</dbReference>
<dbReference type="PANTHER" id="PTHR37694">
    <property type="entry name" value="SLR8022 PROTEIN"/>
    <property type="match status" value="1"/>
</dbReference>
<evidence type="ECO:0000313" key="2">
    <source>
        <dbReference type="EMBL" id="HED09789.1"/>
    </source>
</evidence>
<proteinExistence type="predicted"/>
<dbReference type="InterPro" id="IPR011051">
    <property type="entry name" value="RmlC_Cupin_sf"/>
</dbReference>
<dbReference type="PANTHER" id="PTHR37694:SF1">
    <property type="entry name" value="SLR8022 PROTEIN"/>
    <property type="match status" value="1"/>
</dbReference>
<dbReference type="Pfam" id="PF07883">
    <property type="entry name" value="Cupin_2"/>
    <property type="match status" value="1"/>
</dbReference>
<name>A0A7V1LKQ2_CALAY</name>
<evidence type="ECO:0000259" key="1">
    <source>
        <dbReference type="Pfam" id="PF07883"/>
    </source>
</evidence>
<dbReference type="Gene3D" id="2.60.120.10">
    <property type="entry name" value="Jelly Rolls"/>
    <property type="match status" value="1"/>
</dbReference>
<dbReference type="InterPro" id="IPR014710">
    <property type="entry name" value="RmlC-like_jellyroll"/>
</dbReference>
<protein>
    <submittedName>
        <fullName evidence="2">Cupin domain-containing protein</fullName>
    </submittedName>
</protein>
<gene>
    <name evidence="2" type="ORF">ENJ10_03810</name>
</gene>
<dbReference type="CDD" id="cd02222">
    <property type="entry name" value="cupin_TM1459-like"/>
    <property type="match status" value="1"/>
</dbReference>
<feature type="domain" description="Cupin type-2" evidence="1">
    <location>
        <begin position="38"/>
        <end position="105"/>
    </location>
</feature>
<dbReference type="AlphaFoldDB" id="A0A7V1LKQ2"/>
<dbReference type="EMBL" id="DRLD01000102">
    <property type="protein sequence ID" value="HED09789.1"/>
    <property type="molecule type" value="Genomic_DNA"/>
</dbReference>
<reference evidence="2" key="1">
    <citation type="journal article" date="2020" name="mSystems">
        <title>Genome- and Community-Level Interaction Insights into Carbon Utilization and Element Cycling Functions of Hydrothermarchaeota in Hydrothermal Sediment.</title>
        <authorList>
            <person name="Zhou Z."/>
            <person name="Liu Y."/>
            <person name="Xu W."/>
            <person name="Pan J."/>
            <person name="Luo Z.H."/>
            <person name="Li M."/>
        </authorList>
    </citation>
    <scope>NUCLEOTIDE SEQUENCE [LARGE SCALE GENOMIC DNA]</scope>
    <source>
        <strain evidence="2">HyVt-456</strain>
    </source>
</reference>
<comment type="caution">
    <text evidence="2">The sequence shown here is derived from an EMBL/GenBank/DDBJ whole genome shotgun (WGS) entry which is preliminary data.</text>
</comment>
<organism evidence="2">
    <name type="scientific">Caldithrix abyssi</name>
    <dbReference type="NCBI Taxonomy" id="187145"/>
    <lineage>
        <taxon>Bacteria</taxon>
        <taxon>Pseudomonadati</taxon>
        <taxon>Calditrichota</taxon>
        <taxon>Calditrichia</taxon>
        <taxon>Calditrichales</taxon>
        <taxon>Calditrichaceae</taxon>
        <taxon>Caldithrix</taxon>
    </lineage>
</organism>
<dbReference type="SUPFAM" id="SSF51182">
    <property type="entry name" value="RmlC-like cupins"/>
    <property type="match status" value="1"/>
</dbReference>
<dbReference type="Proteomes" id="UP000886005">
    <property type="component" value="Unassembled WGS sequence"/>
</dbReference>
<sequence>MIKRQLNDITPVPVSAGQKTEMQMLISPGEAPHFAMRRFTIHPGGFMPLHTNKVEHEQLVLEGEAEVVIDDKTYHMKKDDVVFIPAGVPHSYKTLGDRPFRFLCLVPNLEDEIILVENA</sequence>
<accession>A0A7V1LKQ2</accession>